<dbReference type="OrthoDB" id="3796237at2759"/>
<sequence length="235" mass="26845">MLTILFEEAKRKAPPTPGPASDSEMSLAILAAVLQHQNITDPEFQGWFSLSEKYSSVGVISKPIFDDAKYTRAQRETFFSLNRQYVQGCRAAREMEQSAETQEKYIKFADIYGRVVTLIDRRLEVLQGQGAEYCKVALPLAVKRGKPSVWYRQSLLQDLQVETDFCKADFYERKVEFVGEVFAVLENLDRARADEVLDQFLETFPQGEGVVEALRVKEVDYSRLKKTVRLPQLDG</sequence>
<dbReference type="EMBL" id="MU005778">
    <property type="protein sequence ID" value="KAF2705558.1"/>
    <property type="molecule type" value="Genomic_DNA"/>
</dbReference>
<protein>
    <submittedName>
        <fullName evidence="1">Uncharacterized protein</fullName>
    </submittedName>
</protein>
<gene>
    <name evidence="1" type="ORF">K504DRAFT_448615</name>
</gene>
<organism evidence="1 2">
    <name type="scientific">Pleomassaria siparia CBS 279.74</name>
    <dbReference type="NCBI Taxonomy" id="1314801"/>
    <lineage>
        <taxon>Eukaryota</taxon>
        <taxon>Fungi</taxon>
        <taxon>Dikarya</taxon>
        <taxon>Ascomycota</taxon>
        <taxon>Pezizomycotina</taxon>
        <taxon>Dothideomycetes</taxon>
        <taxon>Pleosporomycetidae</taxon>
        <taxon>Pleosporales</taxon>
        <taxon>Pleomassariaceae</taxon>
        <taxon>Pleomassaria</taxon>
    </lineage>
</organism>
<dbReference type="AlphaFoldDB" id="A0A6G1JYD4"/>
<reference evidence="1" key="1">
    <citation type="journal article" date="2020" name="Stud. Mycol.">
        <title>101 Dothideomycetes genomes: a test case for predicting lifestyles and emergence of pathogens.</title>
        <authorList>
            <person name="Haridas S."/>
            <person name="Albert R."/>
            <person name="Binder M."/>
            <person name="Bloem J."/>
            <person name="Labutti K."/>
            <person name="Salamov A."/>
            <person name="Andreopoulos B."/>
            <person name="Baker S."/>
            <person name="Barry K."/>
            <person name="Bills G."/>
            <person name="Bluhm B."/>
            <person name="Cannon C."/>
            <person name="Castanera R."/>
            <person name="Culley D."/>
            <person name="Daum C."/>
            <person name="Ezra D."/>
            <person name="Gonzalez J."/>
            <person name="Henrissat B."/>
            <person name="Kuo A."/>
            <person name="Liang C."/>
            <person name="Lipzen A."/>
            <person name="Lutzoni F."/>
            <person name="Magnuson J."/>
            <person name="Mondo S."/>
            <person name="Nolan M."/>
            <person name="Ohm R."/>
            <person name="Pangilinan J."/>
            <person name="Park H.-J."/>
            <person name="Ramirez L."/>
            <person name="Alfaro M."/>
            <person name="Sun H."/>
            <person name="Tritt A."/>
            <person name="Yoshinaga Y."/>
            <person name="Zwiers L.-H."/>
            <person name="Turgeon B."/>
            <person name="Goodwin S."/>
            <person name="Spatafora J."/>
            <person name="Crous P."/>
            <person name="Grigoriev I."/>
        </authorList>
    </citation>
    <scope>NUCLEOTIDE SEQUENCE</scope>
    <source>
        <strain evidence="1">CBS 279.74</strain>
    </source>
</reference>
<keyword evidence="2" id="KW-1185">Reference proteome</keyword>
<name>A0A6G1JYD4_9PLEO</name>
<evidence type="ECO:0000313" key="1">
    <source>
        <dbReference type="EMBL" id="KAF2705558.1"/>
    </source>
</evidence>
<evidence type="ECO:0000313" key="2">
    <source>
        <dbReference type="Proteomes" id="UP000799428"/>
    </source>
</evidence>
<dbReference type="Proteomes" id="UP000799428">
    <property type="component" value="Unassembled WGS sequence"/>
</dbReference>
<proteinExistence type="predicted"/>
<accession>A0A6G1JYD4</accession>